<feature type="transmembrane region" description="Helical" evidence="6">
    <location>
        <begin position="187"/>
        <end position="206"/>
    </location>
</feature>
<dbReference type="EMBL" id="FMZE01000009">
    <property type="protein sequence ID" value="SDD52218.1"/>
    <property type="molecule type" value="Genomic_DNA"/>
</dbReference>
<keyword evidence="2 6" id="KW-0812">Transmembrane</keyword>
<keyword evidence="8" id="KW-1185">Reference proteome</keyword>
<dbReference type="InterPro" id="IPR000412">
    <property type="entry name" value="ABC_2_transport"/>
</dbReference>
<keyword evidence="3 6" id="KW-1133">Transmembrane helix</keyword>
<keyword evidence="4 6" id="KW-0472">Membrane</keyword>
<evidence type="ECO:0000256" key="2">
    <source>
        <dbReference type="ARBA" id="ARBA00022692"/>
    </source>
</evidence>
<dbReference type="PANTHER" id="PTHR43229:SF2">
    <property type="entry name" value="NODULATION PROTEIN J"/>
    <property type="match status" value="1"/>
</dbReference>
<reference evidence="7 8" key="1">
    <citation type="submission" date="2016-10" db="EMBL/GenBank/DDBJ databases">
        <authorList>
            <person name="de Groot N.N."/>
        </authorList>
    </citation>
    <scope>NUCLEOTIDE SEQUENCE [LARGE SCALE GENOMIC DNA]</scope>
    <source>
        <strain evidence="7 8">CGMCC 4.5506</strain>
    </source>
</reference>
<feature type="transmembrane region" description="Helical" evidence="6">
    <location>
        <begin position="40"/>
        <end position="61"/>
    </location>
</feature>
<accession>A0A1G6VFD3</accession>
<feature type="transmembrane region" description="Helical" evidence="6">
    <location>
        <begin position="73"/>
        <end position="99"/>
    </location>
</feature>
<dbReference type="GO" id="GO:0140359">
    <property type="term" value="F:ABC-type transporter activity"/>
    <property type="evidence" value="ECO:0007669"/>
    <property type="project" value="InterPro"/>
</dbReference>
<evidence type="ECO:0000256" key="3">
    <source>
        <dbReference type="ARBA" id="ARBA00022989"/>
    </source>
</evidence>
<dbReference type="RefSeq" id="WP_176879823.1">
    <property type="nucleotide sequence ID" value="NZ_CP016353.1"/>
</dbReference>
<dbReference type="PANTHER" id="PTHR43229">
    <property type="entry name" value="NODULATION PROTEIN J"/>
    <property type="match status" value="1"/>
</dbReference>
<dbReference type="STRING" id="530584.SAMN05421630_109219"/>
<name>A0A1G6VFD3_9PSEU</name>
<gene>
    <name evidence="7" type="ORF">SAMN05421630_109219</name>
</gene>
<dbReference type="InterPro" id="IPR047817">
    <property type="entry name" value="ABC2_TM_bact-type"/>
</dbReference>
<evidence type="ECO:0000313" key="7">
    <source>
        <dbReference type="EMBL" id="SDD52218.1"/>
    </source>
</evidence>
<evidence type="ECO:0000313" key="8">
    <source>
        <dbReference type="Proteomes" id="UP000199494"/>
    </source>
</evidence>
<dbReference type="Pfam" id="PF01061">
    <property type="entry name" value="ABC2_membrane"/>
    <property type="match status" value="1"/>
</dbReference>
<comment type="subcellular location">
    <subcellularLocation>
        <location evidence="6">Cell membrane</location>
        <topology evidence="6">Multi-pass membrane protein</topology>
    </subcellularLocation>
    <subcellularLocation>
        <location evidence="1">Membrane</location>
        <topology evidence="1">Multi-pass membrane protein</topology>
    </subcellularLocation>
</comment>
<dbReference type="PIRSF" id="PIRSF006648">
    <property type="entry name" value="DrrB"/>
    <property type="match status" value="1"/>
</dbReference>
<evidence type="ECO:0000256" key="1">
    <source>
        <dbReference type="ARBA" id="ARBA00004141"/>
    </source>
</evidence>
<proteinExistence type="inferred from homology"/>
<evidence type="ECO:0000256" key="6">
    <source>
        <dbReference type="RuleBase" id="RU361157"/>
    </source>
</evidence>
<protein>
    <recommendedName>
        <fullName evidence="6">Transport permease protein</fullName>
    </recommendedName>
</protein>
<dbReference type="InterPro" id="IPR051784">
    <property type="entry name" value="Nod_factor_ABC_transporter"/>
</dbReference>
<feature type="transmembrane region" description="Helical" evidence="6">
    <location>
        <begin position="156"/>
        <end position="180"/>
    </location>
</feature>
<dbReference type="AlphaFoldDB" id="A0A1G6VFD3"/>
<feature type="transmembrane region" description="Helical" evidence="6">
    <location>
        <begin position="120"/>
        <end position="144"/>
    </location>
</feature>
<dbReference type="InterPro" id="IPR013525">
    <property type="entry name" value="ABC2_TM"/>
</dbReference>
<evidence type="ECO:0000256" key="5">
    <source>
        <dbReference type="ARBA" id="ARBA00023251"/>
    </source>
</evidence>
<feature type="transmembrane region" description="Helical" evidence="6">
    <location>
        <begin position="244"/>
        <end position="266"/>
    </location>
</feature>
<dbReference type="GO" id="GO:0043190">
    <property type="term" value="C:ATP-binding cassette (ABC) transporter complex"/>
    <property type="evidence" value="ECO:0007669"/>
    <property type="project" value="InterPro"/>
</dbReference>
<sequence>MTGTTMDQSVLSPSGPRLAGLLRHSLVLARRSLAKSARDPGALVNGVLTPALFLLLFVYLFGGSVAGSTDDYLHYLFPGIVAMGAGLSGMLSSGLSINIDRKKGVFDRFRSLPIGRSAPLLGSIMADLVRYVITVALLFGIGYLMGFRVQTGLGSVLAAVALVLAFGFCLSWVTVFLGVLVRDEGAVMAFAFIAFIPLMLGTSLAAPVDTLPGWLQAWADVNPVSHAMDAARALLSGTPVDGSVALTLIWSAIILAVFCPLSLAAYNRGS</sequence>
<keyword evidence="6" id="KW-1003">Cell membrane</keyword>
<dbReference type="Proteomes" id="UP000199494">
    <property type="component" value="Unassembled WGS sequence"/>
</dbReference>
<keyword evidence="5" id="KW-0046">Antibiotic resistance</keyword>
<dbReference type="PROSITE" id="PS51012">
    <property type="entry name" value="ABC_TM2"/>
    <property type="match status" value="1"/>
</dbReference>
<organism evidence="7 8">
    <name type="scientific">Prauserella marina</name>
    <dbReference type="NCBI Taxonomy" id="530584"/>
    <lineage>
        <taxon>Bacteria</taxon>
        <taxon>Bacillati</taxon>
        <taxon>Actinomycetota</taxon>
        <taxon>Actinomycetes</taxon>
        <taxon>Pseudonocardiales</taxon>
        <taxon>Pseudonocardiaceae</taxon>
        <taxon>Prauserella</taxon>
    </lineage>
</organism>
<dbReference type="GO" id="GO:0046677">
    <property type="term" value="P:response to antibiotic"/>
    <property type="evidence" value="ECO:0007669"/>
    <property type="project" value="UniProtKB-KW"/>
</dbReference>
<keyword evidence="6" id="KW-0813">Transport</keyword>
<evidence type="ECO:0000256" key="4">
    <source>
        <dbReference type="ARBA" id="ARBA00023136"/>
    </source>
</evidence>
<comment type="similarity">
    <text evidence="6">Belongs to the ABC-2 integral membrane protein family.</text>
</comment>